<name>A0A7S7SQE1_PALFE</name>
<feature type="domain" description="RNA polymerase sigma-70 ECF-like HTH" evidence="1">
    <location>
        <begin position="2"/>
        <end position="164"/>
    </location>
</feature>
<evidence type="ECO:0000313" key="2">
    <source>
        <dbReference type="EMBL" id="QOY92125.1"/>
    </source>
</evidence>
<dbReference type="GO" id="GO:0003700">
    <property type="term" value="F:DNA-binding transcription factor activity"/>
    <property type="evidence" value="ECO:0007669"/>
    <property type="project" value="InterPro"/>
</dbReference>
<reference evidence="2 3" key="1">
    <citation type="submission" date="2020-10" db="EMBL/GenBank/DDBJ databases">
        <title>Complete genome sequence of Paludibaculum fermentans P105T, a facultatively anaerobic acidobacterium capable of dissimilatory Fe(III) reduction.</title>
        <authorList>
            <person name="Dedysh S.N."/>
            <person name="Beletsky A.V."/>
            <person name="Kulichevskaya I.S."/>
            <person name="Mardanov A.V."/>
            <person name="Ravin N.V."/>
        </authorList>
    </citation>
    <scope>NUCLEOTIDE SEQUENCE [LARGE SCALE GENOMIC DNA]</scope>
    <source>
        <strain evidence="2 3">P105</strain>
    </source>
</reference>
<proteinExistence type="predicted"/>
<dbReference type="InterPro" id="IPR036388">
    <property type="entry name" value="WH-like_DNA-bd_sf"/>
</dbReference>
<gene>
    <name evidence="2" type="ORF">IRI77_24485</name>
</gene>
<dbReference type="InterPro" id="IPR014284">
    <property type="entry name" value="RNA_pol_sigma-70_dom"/>
</dbReference>
<dbReference type="InterPro" id="IPR011517">
    <property type="entry name" value="RNA_pol_sigma70_ECF-like"/>
</dbReference>
<dbReference type="EMBL" id="CP063849">
    <property type="protein sequence ID" value="QOY92125.1"/>
    <property type="molecule type" value="Genomic_DNA"/>
</dbReference>
<dbReference type="Pfam" id="PF07638">
    <property type="entry name" value="Sigma70_ECF"/>
    <property type="match status" value="1"/>
</dbReference>
<organism evidence="2 3">
    <name type="scientific">Paludibaculum fermentans</name>
    <dbReference type="NCBI Taxonomy" id="1473598"/>
    <lineage>
        <taxon>Bacteria</taxon>
        <taxon>Pseudomonadati</taxon>
        <taxon>Acidobacteriota</taxon>
        <taxon>Terriglobia</taxon>
        <taxon>Bryobacterales</taxon>
        <taxon>Bryobacteraceae</taxon>
        <taxon>Paludibaculum</taxon>
    </lineage>
</organism>
<accession>A0A7S7SQE1</accession>
<dbReference type="NCBIfam" id="TIGR02999">
    <property type="entry name" value="Sig-70_X6"/>
    <property type="match status" value="1"/>
</dbReference>
<dbReference type="SUPFAM" id="SSF88659">
    <property type="entry name" value="Sigma3 and sigma4 domains of RNA polymerase sigma factors"/>
    <property type="match status" value="1"/>
</dbReference>
<dbReference type="AlphaFoldDB" id="A0A7S7SQE1"/>
<keyword evidence="3" id="KW-1185">Reference proteome</keyword>
<dbReference type="Gene3D" id="1.10.10.10">
    <property type="entry name" value="Winged helix-like DNA-binding domain superfamily/Winged helix DNA-binding domain"/>
    <property type="match status" value="1"/>
</dbReference>
<dbReference type="NCBIfam" id="TIGR02937">
    <property type="entry name" value="sigma70-ECF"/>
    <property type="match status" value="1"/>
</dbReference>
<dbReference type="KEGG" id="pfer:IRI77_24485"/>
<sequence length="169" mass="19347">MDELMQSVYAEMKRLAAAQMYGERRDHTLQPTALVHEVYLRLAGQHCIDWRNRAQLLGLAAQMMRRILLDHAASHSAAKRWGGLIRVPMDDGDAMLRGPEVQILDLDRALRRLEEIDPQQARVVELRFFGGLTAEEAAESMGISVATIHREWATARLWLLRHVSEARRK</sequence>
<evidence type="ECO:0000313" key="3">
    <source>
        <dbReference type="Proteomes" id="UP000593892"/>
    </source>
</evidence>
<evidence type="ECO:0000259" key="1">
    <source>
        <dbReference type="Pfam" id="PF07638"/>
    </source>
</evidence>
<dbReference type="GO" id="GO:0006352">
    <property type="term" value="P:DNA-templated transcription initiation"/>
    <property type="evidence" value="ECO:0007669"/>
    <property type="project" value="InterPro"/>
</dbReference>
<dbReference type="InterPro" id="IPR013324">
    <property type="entry name" value="RNA_pol_sigma_r3/r4-like"/>
</dbReference>
<dbReference type="InterPro" id="IPR053812">
    <property type="entry name" value="HTH_Sigma70_ECF-like"/>
</dbReference>
<dbReference type="Proteomes" id="UP000593892">
    <property type="component" value="Chromosome"/>
</dbReference>
<protein>
    <submittedName>
        <fullName evidence="2">Sigma-70 family RNA polymerase sigma factor</fullName>
    </submittedName>
</protein>